<evidence type="ECO:0000313" key="1">
    <source>
        <dbReference type="EMBL" id="KAJ0203728.1"/>
    </source>
</evidence>
<accession>A0A9R1VCN3</accession>
<dbReference type="PANTHER" id="PTHR48449">
    <property type="entry name" value="DUF1985 DOMAIN-CONTAINING PROTEIN"/>
    <property type="match status" value="1"/>
</dbReference>
<comment type="caution">
    <text evidence="1">The sequence shown here is derived from an EMBL/GenBank/DDBJ whole genome shotgun (WGS) entry which is preliminary data.</text>
</comment>
<dbReference type="PANTHER" id="PTHR48449:SF1">
    <property type="entry name" value="DUF1985 DOMAIN-CONTAINING PROTEIN"/>
    <property type="match status" value="1"/>
</dbReference>
<dbReference type="AlphaFoldDB" id="A0A9R1VCN3"/>
<proteinExistence type="predicted"/>
<dbReference type="Proteomes" id="UP000235145">
    <property type="component" value="Unassembled WGS sequence"/>
</dbReference>
<organism evidence="1 2">
    <name type="scientific">Lactuca sativa</name>
    <name type="common">Garden lettuce</name>
    <dbReference type="NCBI Taxonomy" id="4236"/>
    <lineage>
        <taxon>Eukaryota</taxon>
        <taxon>Viridiplantae</taxon>
        <taxon>Streptophyta</taxon>
        <taxon>Embryophyta</taxon>
        <taxon>Tracheophyta</taxon>
        <taxon>Spermatophyta</taxon>
        <taxon>Magnoliopsida</taxon>
        <taxon>eudicotyledons</taxon>
        <taxon>Gunneridae</taxon>
        <taxon>Pentapetalae</taxon>
        <taxon>asterids</taxon>
        <taxon>campanulids</taxon>
        <taxon>Asterales</taxon>
        <taxon>Asteraceae</taxon>
        <taxon>Cichorioideae</taxon>
        <taxon>Cichorieae</taxon>
        <taxon>Lactucinae</taxon>
        <taxon>Lactuca</taxon>
    </lineage>
</organism>
<evidence type="ECO:0000313" key="2">
    <source>
        <dbReference type="Proteomes" id="UP000235145"/>
    </source>
</evidence>
<gene>
    <name evidence="1" type="ORF">LSAT_V11C500265210</name>
</gene>
<dbReference type="EMBL" id="NBSK02000005">
    <property type="protein sequence ID" value="KAJ0203728.1"/>
    <property type="molecule type" value="Genomic_DNA"/>
</dbReference>
<sequence length="245" mass="28894">MRNEPTTFDPIGLKELLFSVGDYRVCFDRKALCLVIGLRFGDYFYPSFGFVAFIERVFPFVPLSVSMCMDDLTNVLNNSLHQLSNEDVVRVSMLYMLEQGFLGKYMRQPVINERMWLVSNLQEFNRYPWRRLIWDFTYKQICTMFDKIYDHLNPNCVRIGSRHTYTLQEFIHAFKIFNTFPNSSIVGSPILGVIPWTVAYPRMRRLHALDCERIFDVTNPVAHEHAARLWIESVQWIDAAYYADV</sequence>
<name>A0A9R1VCN3_LACSA</name>
<keyword evidence="2" id="KW-1185">Reference proteome</keyword>
<reference evidence="1 2" key="1">
    <citation type="journal article" date="2017" name="Nat. Commun.">
        <title>Genome assembly with in vitro proximity ligation data and whole-genome triplication in lettuce.</title>
        <authorList>
            <person name="Reyes-Chin-Wo S."/>
            <person name="Wang Z."/>
            <person name="Yang X."/>
            <person name="Kozik A."/>
            <person name="Arikit S."/>
            <person name="Song C."/>
            <person name="Xia L."/>
            <person name="Froenicke L."/>
            <person name="Lavelle D.O."/>
            <person name="Truco M.J."/>
            <person name="Xia R."/>
            <person name="Zhu S."/>
            <person name="Xu C."/>
            <person name="Xu H."/>
            <person name="Xu X."/>
            <person name="Cox K."/>
            <person name="Korf I."/>
            <person name="Meyers B.C."/>
            <person name="Michelmore R.W."/>
        </authorList>
    </citation>
    <scope>NUCLEOTIDE SEQUENCE [LARGE SCALE GENOMIC DNA]</scope>
    <source>
        <strain evidence="2">cv. Salinas</strain>
        <tissue evidence="1">Seedlings</tissue>
    </source>
</reference>
<protein>
    <submittedName>
        <fullName evidence="1">Uncharacterized protein</fullName>
    </submittedName>
</protein>